<dbReference type="AlphaFoldDB" id="A0A058ZIU0"/>
<dbReference type="Proteomes" id="UP000024836">
    <property type="component" value="Unassembled WGS sequence"/>
</dbReference>
<evidence type="ECO:0000256" key="1">
    <source>
        <dbReference type="ARBA" id="ARBA00001933"/>
    </source>
</evidence>
<organism evidence="9 10">
    <name type="scientific">Actibacterium atlanticum</name>
    <dbReference type="NCBI Taxonomy" id="1461693"/>
    <lineage>
        <taxon>Bacteria</taxon>
        <taxon>Pseudomonadati</taxon>
        <taxon>Pseudomonadota</taxon>
        <taxon>Alphaproteobacteria</taxon>
        <taxon>Rhodobacterales</taxon>
        <taxon>Roseobacteraceae</taxon>
        <taxon>Actibacterium</taxon>
    </lineage>
</organism>
<dbReference type="EMBL" id="AQQY01000007">
    <property type="protein sequence ID" value="KCV81493.1"/>
    <property type="molecule type" value="Genomic_DNA"/>
</dbReference>
<comment type="similarity">
    <text evidence="2 6">Belongs to the class-V pyridoxal-phosphate-dependent aminotransferase family.</text>
</comment>
<dbReference type="Gene3D" id="3.40.640.10">
    <property type="entry name" value="Type I PLP-dependent aspartate aminotransferase-like (Major domain)"/>
    <property type="match status" value="1"/>
</dbReference>
<dbReference type="Pfam" id="PF00266">
    <property type="entry name" value="Aminotran_5"/>
    <property type="match status" value="1"/>
</dbReference>
<evidence type="ECO:0000256" key="7">
    <source>
        <dbReference type="RuleBase" id="RU004504"/>
    </source>
</evidence>
<dbReference type="PANTHER" id="PTHR21152">
    <property type="entry name" value="AMINOTRANSFERASE CLASS V"/>
    <property type="match status" value="1"/>
</dbReference>
<keyword evidence="10" id="KW-1185">Reference proteome</keyword>
<evidence type="ECO:0000256" key="6">
    <source>
        <dbReference type="RuleBase" id="RU004075"/>
    </source>
</evidence>
<dbReference type="InterPro" id="IPR015422">
    <property type="entry name" value="PyrdxlP-dep_Trfase_small"/>
</dbReference>
<dbReference type="InterPro" id="IPR015424">
    <property type="entry name" value="PyrdxlP-dep_Trfase"/>
</dbReference>
<dbReference type="OrthoDB" id="389074at2"/>
<name>A0A058ZIU0_9RHOB</name>
<dbReference type="InterPro" id="IPR015421">
    <property type="entry name" value="PyrdxlP-dep_Trfase_major"/>
</dbReference>
<dbReference type="GO" id="GO:0008453">
    <property type="term" value="F:alanine-glyoxylate transaminase activity"/>
    <property type="evidence" value="ECO:0007669"/>
    <property type="project" value="TreeGrafter"/>
</dbReference>
<evidence type="ECO:0000313" key="10">
    <source>
        <dbReference type="Proteomes" id="UP000024836"/>
    </source>
</evidence>
<comment type="cofactor">
    <cofactor evidence="1 5 7">
        <name>pyridoxal 5'-phosphate</name>
        <dbReference type="ChEBI" id="CHEBI:597326"/>
    </cofactor>
</comment>
<dbReference type="RefSeq" id="WP_035251574.1">
    <property type="nucleotide sequence ID" value="NZ_AQQY01000007.1"/>
</dbReference>
<dbReference type="GO" id="GO:0004760">
    <property type="term" value="F:L-serine-pyruvate transaminase activity"/>
    <property type="evidence" value="ECO:0007669"/>
    <property type="project" value="TreeGrafter"/>
</dbReference>
<keyword evidence="9" id="KW-0808">Transferase</keyword>
<feature type="modified residue" description="N6-(pyridoxal phosphate)lysine" evidence="5">
    <location>
        <position position="198"/>
    </location>
</feature>
<feature type="domain" description="Aminotransferase class V" evidence="8">
    <location>
        <begin position="62"/>
        <end position="332"/>
    </location>
</feature>
<reference evidence="9 10" key="1">
    <citation type="submission" date="2013-04" db="EMBL/GenBank/DDBJ databases">
        <title>Shimia sp. 22II-S11-Z10 Genome Sequencing.</title>
        <authorList>
            <person name="Lai Q."/>
            <person name="Li G."/>
            <person name="Shao Z."/>
        </authorList>
    </citation>
    <scope>NUCLEOTIDE SEQUENCE [LARGE SCALE GENOMIC DNA]</scope>
    <source>
        <strain evidence="10">22II-S11-Z10</strain>
    </source>
</reference>
<evidence type="ECO:0000256" key="2">
    <source>
        <dbReference type="ARBA" id="ARBA00009236"/>
    </source>
</evidence>
<proteinExistence type="inferred from homology"/>
<dbReference type="InterPro" id="IPR020578">
    <property type="entry name" value="Aminotrans_V_PyrdxlP_BS"/>
</dbReference>
<feature type="binding site" evidence="4">
    <location>
        <position position="354"/>
    </location>
    <ligand>
        <name>substrate</name>
    </ligand>
</feature>
<keyword evidence="9" id="KW-0032">Aminotransferase</keyword>
<dbReference type="GO" id="GO:0019265">
    <property type="term" value="P:glycine biosynthetic process, by transamination of glyoxylate"/>
    <property type="evidence" value="ECO:0007669"/>
    <property type="project" value="TreeGrafter"/>
</dbReference>
<evidence type="ECO:0000259" key="8">
    <source>
        <dbReference type="Pfam" id="PF00266"/>
    </source>
</evidence>
<comment type="caution">
    <text evidence="9">The sequence shown here is derived from an EMBL/GenBank/DDBJ whole genome shotgun (WGS) entry which is preliminary data.</text>
</comment>
<dbReference type="eggNOG" id="COG0075">
    <property type="taxonomic scope" value="Bacteria"/>
</dbReference>
<keyword evidence="3 5" id="KW-0663">Pyridoxal phosphate</keyword>
<dbReference type="PANTHER" id="PTHR21152:SF40">
    <property type="entry name" value="ALANINE--GLYOXYLATE AMINOTRANSFERASE"/>
    <property type="match status" value="1"/>
</dbReference>
<evidence type="ECO:0000256" key="3">
    <source>
        <dbReference type="ARBA" id="ARBA00022898"/>
    </source>
</evidence>
<dbReference type="STRING" id="1461693.ATO10_11292"/>
<dbReference type="SUPFAM" id="SSF53383">
    <property type="entry name" value="PLP-dependent transferases"/>
    <property type="match status" value="1"/>
</dbReference>
<dbReference type="InterPro" id="IPR000192">
    <property type="entry name" value="Aminotrans_V_dom"/>
</dbReference>
<dbReference type="FunFam" id="3.90.1150.10:FF:000204">
    <property type="entry name" value="Hypothetical aminotransferase"/>
    <property type="match status" value="1"/>
</dbReference>
<gene>
    <name evidence="9" type="ORF">ATO10_11292</name>
</gene>
<accession>A0A058ZIU0</accession>
<dbReference type="PROSITE" id="PS00595">
    <property type="entry name" value="AA_TRANSFER_CLASS_5"/>
    <property type="match status" value="1"/>
</dbReference>
<dbReference type="PATRIC" id="fig|1461693.3.peg.2289"/>
<sequence>MSLHHGRPYLAIPGPSVMPDRVLQAMQRPAPNIYTGALVELFESILPDLKAVARTKHHVATYITNGHGAWEAILANLVAPGEAVLVVATGNFGTEWAQMARRMGIVVDLLDFGKRSPADPDQVEARLRADRDGRIKAVLATHVDTATSVRNDIAGLRQAMDAAGHPALLLADCVASLGCDRFEMDDWGVDAMLAASQKGLMTPPGLGFVYFNDKAAQVRAKMEQVSAYWDWTPRTQPDAFYQYFGGTPPTHHLYALREALTMLVHEEGVEAAWARHAHLARTIWAALEVWGEGGPMEMNIQDPALRAHEVTAVRLGAPNGTVLREWLEAHTGVTLGIGLGMAPAGDPAADGFFRIGHMGHVNAHMILGVLASMQAGLVALGIPHGKGALDAAAAVVAQA</sequence>
<dbReference type="InterPro" id="IPR024169">
    <property type="entry name" value="SP_NH2Trfase/AEP_transaminase"/>
</dbReference>
<protein>
    <submittedName>
        <fullName evidence="9">Putative serine--glyoxylate aminotransferase</fullName>
    </submittedName>
</protein>
<evidence type="ECO:0000313" key="9">
    <source>
        <dbReference type="EMBL" id="KCV81493.1"/>
    </source>
</evidence>
<dbReference type="Gene3D" id="3.90.1150.10">
    <property type="entry name" value="Aspartate Aminotransferase, domain 1"/>
    <property type="match status" value="1"/>
</dbReference>
<evidence type="ECO:0000256" key="4">
    <source>
        <dbReference type="PIRSR" id="PIRSR000524-1"/>
    </source>
</evidence>
<dbReference type="PIRSF" id="PIRSF000524">
    <property type="entry name" value="SPT"/>
    <property type="match status" value="1"/>
</dbReference>
<evidence type="ECO:0000256" key="5">
    <source>
        <dbReference type="PIRSR" id="PIRSR000524-50"/>
    </source>
</evidence>